<gene>
    <name evidence="2" type="ORF">SAMN02927937_00106</name>
</gene>
<dbReference type="InterPro" id="IPR004879">
    <property type="entry name" value="Ssp411-like_TRX"/>
</dbReference>
<dbReference type="InterPro" id="IPR036249">
    <property type="entry name" value="Thioredoxin-like_sf"/>
</dbReference>
<reference evidence="2 3" key="1">
    <citation type="submission" date="2016-10" db="EMBL/GenBank/DDBJ databases">
        <authorList>
            <person name="de Groot N.N."/>
        </authorList>
    </citation>
    <scope>NUCLEOTIDE SEQUENCE [LARGE SCALE GENOMIC DNA]</scope>
    <source>
        <strain evidence="2 3">CGMCC 1.10825</strain>
    </source>
</reference>
<dbReference type="AlphaFoldDB" id="A0A1H6J1J7"/>
<dbReference type="Proteomes" id="UP000199634">
    <property type="component" value="Unassembled WGS sequence"/>
</dbReference>
<dbReference type="EMBL" id="FNXE01000001">
    <property type="protein sequence ID" value="SEH54433.1"/>
    <property type="molecule type" value="Genomic_DNA"/>
</dbReference>
<dbReference type="InterPro" id="IPR024705">
    <property type="entry name" value="Ssp411"/>
</dbReference>
<dbReference type="PIRSF" id="PIRSF006402">
    <property type="entry name" value="UCP006402_thioredoxin"/>
    <property type="match status" value="1"/>
</dbReference>
<name>A0A1H6J1J7_9FLAO</name>
<protein>
    <recommendedName>
        <fullName evidence="1">Spermatogenesis-associated protein 20-like TRX domain-containing protein</fullName>
    </recommendedName>
</protein>
<dbReference type="PANTHER" id="PTHR42899:SF1">
    <property type="entry name" value="SPERMATOGENESIS-ASSOCIATED PROTEIN 20"/>
    <property type="match status" value="1"/>
</dbReference>
<feature type="domain" description="Spermatogenesis-associated protein 20-like TRX" evidence="1">
    <location>
        <begin position="2"/>
        <end position="155"/>
    </location>
</feature>
<organism evidence="2 3">
    <name type="scientific">Paenimyroides marinum</name>
    <dbReference type="NCBI Taxonomy" id="1159016"/>
    <lineage>
        <taxon>Bacteria</taxon>
        <taxon>Pseudomonadati</taxon>
        <taxon>Bacteroidota</taxon>
        <taxon>Flavobacteriia</taxon>
        <taxon>Flavobacteriales</taxon>
        <taxon>Flavobacteriaceae</taxon>
        <taxon>Paenimyroides</taxon>
    </lineage>
</organism>
<evidence type="ECO:0000313" key="3">
    <source>
        <dbReference type="Proteomes" id="UP000199634"/>
    </source>
</evidence>
<dbReference type="SUPFAM" id="SSF48208">
    <property type="entry name" value="Six-hairpin glycosidases"/>
    <property type="match status" value="1"/>
</dbReference>
<dbReference type="PANTHER" id="PTHR42899">
    <property type="entry name" value="SPERMATOGENESIS-ASSOCIATED PROTEIN 20"/>
    <property type="match status" value="1"/>
</dbReference>
<dbReference type="STRING" id="1159016.SAMN02927937_00106"/>
<evidence type="ECO:0000313" key="2">
    <source>
        <dbReference type="EMBL" id="SEH54433.1"/>
    </source>
</evidence>
<keyword evidence="3" id="KW-1185">Reference proteome</keyword>
<proteinExistence type="predicted"/>
<dbReference type="RefSeq" id="WP_091095232.1">
    <property type="nucleotide sequence ID" value="NZ_FNXE01000001.1"/>
</dbReference>
<evidence type="ECO:0000259" key="1">
    <source>
        <dbReference type="Pfam" id="PF03190"/>
    </source>
</evidence>
<dbReference type="InterPro" id="IPR008928">
    <property type="entry name" value="6-hairpin_glycosidase_sf"/>
</dbReference>
<dbReference type="Gene3D" id="1.50.10.10">
    <property type="match status" value="1"/>
</dbReference>
<sequence>MQNQLSGSYSPYLLQHANNPVFWQIWDNENTAKAKQTGKLLIISIGYAACHWCHVMEKECFEDNDVAAVMNTHFTSFKIDREEFPVIDAYYMQALQLMTKQGGWPLNIVALPNGLPVWGATYVPKEQWIDVLEQLNDLFQTNPEKMYDYAEKLKNGIELANNTLEIYPKEPSNFNLEPLLTNWKKSFDSEFGGYLRAPKFMMPTNLNFLYQFSIENNDSFIRNHVELTLTKMAYGGLFDVIEGGFSRYSVDHKWHIPHFEKMLYDNAQLLTTYSNAYLTSNNVLYKEIVTKTVQFLLTNWQDTSGGFYAAYDADSYNTDDKLQEGAYYFWKKEELKQLIDKEEWELFSEVFSINTDGFWHEADAFVLFQKDDINTISKKFDRNAEQVLQLKSTWEQVLFKNRQKRKKPLLDNKIIVSWNALLLSGLLSAKKIIPSKELDDVINNLADFLQFKAYQNDHLGHTYKKDTIYIDGNLDDYAFTIEAFIHLFNHTQKIEHLQFAKSLLFQAMDFFFDEQQVFFKSGKNKAIGTIFEIEDNVIPSANALMSRNLFYLGIIFKNNYFMTLAREMTNRIIGQIEYASAFSEWLTNDLIFNRTFEYIIVKNGTKEEVESINKKNTFKIILDNSLNLPILGDYKNQDKKFQVCNLNSCRIQTNDITEIN</sequence>
<dbReference type="Pfam" id="PF03190">
    <property type="entry name" value="Thioredox_DsbH"/>
    <property type="match status" value="1"/>
</dbReference>
<dbReference type="OrthoDB" id="9762614at2"/>
<dbReference type="GO" id="GO:0005975">
    <property type="term" value="P:carbohydrate metabolic process"/>
    <property type="evidence" value="ECO:0007669"/>
    <property type="project" value="InterPro"/>
</dbReference>
<dbReference type="Gene3D" id="3.40.30.10">
    <property type="entry name" value="Glutaredoxin"/>
    <property type="match status" value="1"/>
</dbReference>
<dbReference type="InterPro" id="IPR012341">
    <property type="entry name" value="6hp_glycosidase-like_sf"/>
</dbReference>
<dbReference type="SUPFAM" id="SSF52833">
    <property type="entry name" value="Thioredoxin-like"/>
    <property type="match status" value="1"/>
</dbReference>
<accession>A0A1H6J1J7</accession>